<comment type="similarity">
    <text evidence="1">Belongs to the 'GDXG' lipolytic enzyme family.</text>
</comment>
<accession>A0A1Y2CTF6</accession>
<dbReference type="STRING" id="329046.A0A1Y2CTF6"/>
<organism evidence="4 5">
    <name type="scientific">Rhizoclosmatium globosum</name>
    <dbReference type="NCBI Taxonomy" id="329046"/>
    <lineage>
        <taxon>Eukaryota</taxon>
        <taxon>Fungi</taxon>
        <taxon>Fungi incertae sedis</taxon>
        <taxon>Chytridiomycota</taxon>
        <taxon>Chytridiomycota incertae sedis</taxon>
        <taxon>Chytridiomycetes</taxon>
        <taxon>Chytridiales</taxon>
        <taxon>Chytriomycetaceae</taxon>
        <taxon>Rhizoclosmatium</taxon>
    </lineage>
</organism>
<evidence type="ECO:0000313" key="5">
    <source>
        <dbReference type="Proteomes" id="UP000193642"/>
    </source>
</evidence>
<evidence type="ECO:0000259" key="3">
    <source>
        <dbReference type="Pfam" id="PF07859"/>
    </source>
</evidence>
<dbReference type="InterPro" id="IPR050300">
    <property type="entry name" value="GDXG_lipolytic_enzyme"/>
</dbReference>
<dbReference type="Proteomes" id="UP000193642">
    <property type="component" value="Unassembled WGS sequence"/>
</dbReference>
<dbReference type="PROSITE" id="PS01173">
    <property type="entry name" value="LIPASE_GDXG_HIS"/>
    <property type="match status" value="1"/>
</dbReference>
<dbReference type="EMBL" id="MCGO01000007">
    <property type="protein sequence ID" value="ORY50319.1"/>
    <property type="molecule type" value="Genomic_DNA"/>
</dbReference>
<gene>
    <name evidence="4" type="ORF">BCR33DRAFT_781077</name>
</gene>
<dbReference type="InterPro" id="IPR002168">
    <property type="entry name" value="Lipase_GDXG_HIS_AS"/>
</dbReference>
<evidence type="ECO:0000313" key="4">
    <source>
        <dbReference type="EMBL" id="ORY50319.1"/>
    </source>
</evidence>
<keyword evidence="5" id="KW-1185">Reference proteome</keyword>
<dbReference type="GO" id="GO:0016787">
    <property type="term" value="F:hydrolase activity"/>
    <property type="evidence" value="ECO:0007669"/>
    <property type="project" value="UniProtKB-KW"/>
</dbReference>
<comment type="caution">
    <text evidence="4">The sequence shown here is derived from an EMBL/GenBank/DDBJ whole genome shotgun (WGS) entry which is preliminary data.</text>
</comment>
<dbReference type="Pfam" id="PF07859">
    <property type="entry name" value="Abhydrolase_3"/>
    <property type="match status" value="1"/>
</dbReference>
<evidence type="ECO:0000256" key="1">
    <source>
        <dbReference type="ARBA" id="ARBA00010515"/>
    </source>
</evidence>
<proteinExistence type="inferred from homology"/>
<dbReference type="InterPro" id="IPR013094">
    <property type="entry name" value="AB_hydrolase_3"/>
</dbReference>
<evidence type="ECO:0000256" key="2">
    <source>
        <dbReference type="ARBA" id="ARBA00022801"/>
    </source>
</evidence>
<protein>
    <submittedName>
        <fullName evidence="4">Alpha/beta-hydrolase</fullName>
    </submittedName>
</protein>
<dbReference type="InterPro" id="IPR029058">
    <property type="entry name" value="AB_hydrolase_fold"/>
</dbReference>
<dbReference type="SUPFAM" id="SSF53474">
    <property type="entry name" value="alpha/beta-Hydrolases"/>
    <property type="match status" value="1"/>
</dbReference>
<dbReference type="AlphaFoldDB" id="A0A1Y2CTF6"/>
<feature type="domain" description="Alpha/beta hydrolase fold-3" evidence="3">
    <location>
        <begin position="35"/>
        <end position="255"/>
    </location>
</feature>
<sequence>MRHVDSEGVKGVWVAESEANLPVAHGRMSQDTVVLFFIHGGGYMLNTCDYGAPHHLLLCKAFNENAKRVNSNKRLIVFSLEYGLAPRHVFPSQVHEAGIAYDWLVTKCGAQHVVVGGDSAGAHCAISLLNHIAETPALAKLPIQPFASVLFSPWINPLMTGLPTYRTFDIISLNSVKYGSAVAFGRPTLENVKRINLLENDPNDFNLASNGTLIIYGGVEILADVIDEFGKRLQSRKKPGYVKVHRFDGMPHDFNMVFVESMFKSIHPHAMKAIKITAEFIQETLVK</sequence>
<dbReference type="OrthoDB" id="408631at2759"/>
<dbReference type="PANTHER" id="PTHR48081:SF8">
    <property type="entry name" value="ALPHA_BETA HYDROLASE FOLD-3 DOMAIN-CONTAINING PROTEIN-RELATED"/>
    <property type="match status" value="1"/>
</dbReference>
<reference evidence="4 5" key="1">
    <citation type="submission" date="2016-07" db="EMBL/GenBank/DDBJ databases">
        <title>Pervasive Adenine N6-methylation of Active Genes in Fungi.</title>
        <authorList>
            <consortium name="DOE Joint Genome Institute"/>
            <person name="Mondo S.J."/>
            <person name="Dannebaum R.O."/>
            <person name="Kuo R.C."/>
            <person name="Labutti K."/>
            <person name="Haridas S."/>
            <person name="Kuo A."/>
            <person name="Salamov A."/>
            <person name="Ahrendt S.R."/>
            <person name="Lipzen A."/>
            <person name="Sullivan W."/>
            <person name="Andreopoulos W.B."/>
            <person name="Clum A."/>
            <person name="Lindquist E."/>
            <person name="Daum C."/>
            <person name="Ramamoorthy G.K."/>
            <person name="Gryganskyi A."/>
            <person name="Culley D."/>
            <person name="Magnuson J.K."/>
            <person name="James T.Y."/>
            <person name="O'Malley M.A."/>
            <person name="Stajich J.E."/>
            <person name="Spatafora J.W."/>
            <person name="Visel A."/>
            <person name="Grigoriev I.V."/>
        </authorList>
    </citation>
    <scope>NUCLEOTIDE SEQUENCE [LARGE SCALE GENOMIC DNA]</scope>
    <source>
        <strain evidence="4 5">JEL800</strain>
    </source>
</reference>
<dbReference type="PANTHER" id="PTHR48081">
    <property type="entry name" value="AB HYDROLASE SUPERFAMILY PROTEIN C4A8.06C"/>
    <property type="match status" value="1"/>
</dbReference>
<dbReference type="Gene3D" id="3.40.50.1820">
    <property type="entry name" value="alpha/beta hydrolase"/>
    <property type="match status" value="1"/>
</dbReference>
<keyword evidence="2 4" id="KW-0378">Hydrolase</keyword>
<name>A0A1Y2CTF6_9FUNG</name>